<organism evidence="1 2">
    <name type="scientific">Acinetobacter qingfengensis</name>
    <dbReference type="NCBI Taxonomy" id="1262585"/>
    <lineage>
        <taxon>Bacteria</taxon>
        <taxon>Pseudomonadati</taxon>
        <taxon>Pseudomonadota</taxon>
        <taxon>Gammaproteobacteria</taxon>
        <taxon>Moraxellales</taxon>
        <taxon>Moraxellaceae</taxon>
        <taxon>Acinetobacter</taxon>
    </lineage>
</organism>
<reference evidence="1 2" key="1">
    <citation type="submission" date="2016-09" db="EMBL/GenBank/DDBJ databases">
        <authorList>
            <person name="Capua I."/>
            <person name="De Benedictis P."/>
            <person name="Joannis T."/>
            <person name="Lombin L.H."/>
            <person name="Cattoli G."/>
        </authorList>
    </citation>
    <scope>NUCLEOTIDE SEQUENCE [LARGE SCALE GENOMIC DNA]</scope>
    <source>
        <strain evidence="1 2">ANC 4671</strain>
    </source>
</reference>
<dbReference type="OrthoDB" id="8564199at2"/>
<keyword evidence="2" id="KW-1185">Reference proteome</keyword>
<dbReference type="Pfam" id="PF06891">
    <property type="entry name" value="P2_Phage_GpR"/>
    <property type="match status" value="1"/>
</dbReference>
<dbReference type="RefSeq" id="WP_070069614.1">
    <property type="nucleotide sequence ID" value="NZ_MKKK01000017.1"/>
</dbReference>
<comment type="caution">
    <text evidence="1">The sequence shown here is derived from an EMBL/GenBank/DDBJ whole genome shotgun (WGS) entry which is preliminary data.</text>
</comment>
<evidence type="ECO:0000313" key="1">
    <source>
        <dbReference type="EMBL" id="OEY96914.1"/>
    </source>
</evidence>
<protein>
    <submittedName>
        <fullName evidence="1">Phage tail protein</fullName>
    </submittedName>
</protein>
<evidence type="ECO:0000313" key="2">
    <source>
        <dbReference type="Proteomes" id="UP000185895"/>
    </source>
</evidence>
<proteinExistence type="predicted"/>
<accession>A0A1E7RC30</accession>
<dbReference type="Proteomes" id="UP000185895">
    <property type="component" value="Unassembled WGS sequence"/>
</dbReference>
<sequence length="166" mass="18893">MKKPQSLKDHLLSAIPELKRDPERVLVFADEGTVRSTLANGLSFEYVYTLTLILTDYAGDLAAVSIPVLDWIRINQSELMANLEKSKSAIKFEAEILSNDKVDLVIQIPVTERIIVKNDHDKLTITYPEEPQYHKAEPSKQVTLYDKDGTALASWQSRDPEQEYFL</sequence>
<name>A0A1E7RC30_9GAMM</name>
<dbReference type="EMBL" id="MKKK01000017">
    <property type="protein sequence ID" value="OEY96914.1"/>
    <property type="molecule type" value="Genomic_DNA"/>
</dbReference>
<gene>
    <name evidence="1" type="ORF">BJI46_11570</name>
</gene>
<dbReference type="InterPro" id="IPR009678">
    <property type="entry name" value="Phage_tail_completion_R"/>
</dbReference>
<dbReference type="AlphaFoldDB" id="A0A1E7RC30"/>
<dbReference type="STRING" id="1262585.BJI46_11570"/>